<dbReference type="Proteomes" id="UP001162162">
    <property type="component" value="Unassembled WGS sequence"/>
</dbReference>
<dbReference type="AlphaFoldDB" id="A0AAV8XAY8"/>
<proteinExistence type="predicted"/>
<feature type="non-terminal residue" evidence="1">
    <location>
        <position position="85"/>
    </location>
</feature>
<comment type="caution">
    <text evidence="1">The sequence shown here is derived from an EMBL/GenBank/DDBJ whole genome shotgun (WGS) entry which is preliminary data.</text>
</comment>
<reference evidence="1" key="1">
    <citation type="journal article" date="2023" name="Insect Mol. Biol.">
        <title>Genome sequencing provides insights into the evolution of gene families encoding plant cell wall-degrading enzymes in longhorned beetles.</title>
        <authorList>
            <person name="Shin N.R."/>
            <person name="Okamura Y."/>
            <person name="Kirsch R."/>
            <person name="Pauchet Y."/>
        </authorList>
    </citation>
    <scope>NUCLEOTIDE SEQUENCE</scope>
    <source>
        <strain evidence="1">AMC_N1</strain>
    </source>
</reference>
<evidence type="ECO:0000313" key="1">
    <source>
        <dbReference type="EMBL" id="KAJ8935754.1"/>
    </source>
</evidence>
<dbReference type="EMBL" id="JAPWTK010000838">
    <property type="protein sequence ID" value="KAJ8935754.1"/>
    <property type="molecule type" value="Genomic_DNA"/>
</dbReference>
<evidence type="ECO:0000313" key="2">
    <source>
        <dbReference type="Proteomes" id="UP001162162"/>
    </source>
</evidence>
<protein>
    <submittedName>
        <fullName evidence="1">Uncharacterized protein</fullName>
    </submittedName>
</protein>
<accession>A0AAV8XAY8</accession>
<keyword evidence="2" id="KW-1185">Reference proteome</keyword>
<gene>
    <name evidence="1" type="ORF">NQ318_000580</name>
</gene>
<organism evidence="1 2">
    <name type="scientific">Aromia moschata</name>
    <dbReference type="NCBI Taxonomy" id="1265417"/>
    <lineage>
        <taxon>Eukaryota</taxon>
        <taxon>Metazoa</taxon>
        <taxon>Ecdysozoa</taxon>
        <taxon>Arthropoda</taxon>
        <taxon>Hexapoda</taxon>
        <taxon>Insecta</taxon>
        <taxon>Pterygota</taxon>
        <taxon>Neoptera</taxon>
        <taxon>Endopterygota</taxon>
        <taxon>Coleoptera</taxon>
        <taxon>Polyphaga</taxon>
        <taxon>Cucujiformia</taxon>
        <taxon>Chrysomeloidea</taxon>
        <taxon>Cerambycidae</taxon>
        <taxon>Cerambycinae</taxon>
        <taxon>Callichromatini</taxon>
        <taxon>Aromia</taxon>
    </lineage>
</organism>
<sequence>MFCLLTRRISQETVLEIFITISLGPRKILMAFLNEIITINLGIIDNHLIGPYFLPLRLDGDSYCHFLEELPVLLEVIPIQIRQQF</sequence>
<name>A0AAV8XAY8_9CUCU</name>